<dbReference type="AlphaFoldDB" id="A0A2T5C507"/>
<gene>
    <name evidence="1" type="ORF">C8N47_103255</name>
</gene>
<dbReference type="PROSITE" id="PS51257">
    <property type="entry name" value="PROKAR_LIPOPROTEIN"/>
    <property type="match status" value="1"/>
</dbReference>
<sequence>MRLSKSVTSFFFFYPAMLLFSCTTAKPFINIFYFCNLTFTDYAFKNARKTKRSSIKRAQTL</sequence>
<dbReference type="EMBL" id="QAAD01000003">
    <property type="protein sequence ID" value="PTN09958.1"/>
    <property type="molecule type" value="Genomic_DNA"/>
</dbReference>
<accession>A0A2T5C507</accession>
<name>A0A2T5C507_9BACT</name>
<reference evidence="1 2" key="1">
    <citation type="submission" date="2018-04" db="EMBL/GenBank/DDBJ databases">
        <title>Genomic Encyclopedia of Archaeal and Bacterial Type Strains, Phase II (KMG-II): from individual species to whole genera.</title>
        <authorList>
            <person name="Goeker M."/>
        </authorList>
    </citation>
    <scope>NUCLEOTIDE SEQUENCE [LARGE SCALE GENOMIC DNA]</scope>
    <source>
        <strain evidence="1 2">DSM 28823</strain>
    </source>
</reference>
<comment type="caution">
    <text evidence="1">The sequence shown here is derived from an EMBL/GenBank/DDBJ whole genome shotgun (WGS) entry which is preliminary data.</text>
</comment>
<evidence type="ECO:0000313" key="2">
    <source>
        <dbReference type="Proteomes" id="UP000243525"/>
    </source>
</evidence>
<evidence type="ECO:0008006" key="3">
    <source>
        <dbReference type="Google" id="ProtNLM"/>
    </source>
</evidence>
<organism evidence="1 2">
    <name type="scientific">Mangrovibacterium marinum</name>
    <dbReference type="NCBI Taxonomy" id="1639118"/>
    <lineage>
        <taxon>Bacteria</taxon>
        <taxon>Pseudomonadati</taxon>
        <taxon>Bacteroidota</taxon>
        <taxon>Bacteroidia</taxon>
        <taxon>Marinilabiliales</taxon>
        <taxon>Prolixibacteraceae</taxon>
        <taxon>Mangrovibacterium</taxon>
    </lineage>
</organism>
<proteinExistence type="predicted"/>
<protein>
    <recommendedName>
        <fullName evidence="3">Lipoprotein</fullName>
    </recommendedName>
</protein>
<keyword evidence="2" id="KW-1185">Reference proteome</keyword>
<dbReference type="Proteomes" id="UP000243525">
    <property type="component" value="Unassembled WGS sequence"/>
</dbReference>
<evidence type="ECO:0000313" key="1">
    <source>
        <dbReference type="EMBL" id="PTN09958.1"/>
    </source>
</evidence>